<dbReference type="AlphaFoldDB" id="A0A8R1EGQ6"/>
<reference evidence="2" key="1">
    <citation type="submission" date="2010-08" db="EMBL/GenBank/DDBJ databases">
        <authorList>
            <consortium name="Caenorhabditis japonica Sequencing Consortium"/>
            <person name="Wilson R.K."/>
        </authorList>
    </citation>
    <scope>NUCLEOTIDE SEQUENCE [LARGE SCALE GENOMIC DNA]</scope>
    <source>
        <strain evidence="2">DF5081</strain>
    </source>
</reference>
<reference evidence="1" key="2">
    <citation type="submission" date="2022-06" db="UniProtKB">
        <authorList>
            <consortium name="EnsemblMetazoa"/>
        </authorList>
    </citation>
    <scope>IDENTIFICATION</scope>
    <source>
        <strain evidence="1">DF5081</strain>
    </source>
</reference>
<organism evidence="1 2">
    <name type="scientific">Caenorhabditis japonica</name>
    <dbReference type="NCBI Taxonomy" id="281687"/>
    <lineage>
        <taxon>Eukaryota</taxon>
        <taxon>Metazoa</taxon>
        <taxon>Ecdysozoa</taxon>
        <taxon>Nematoda</taxon>
        <taxon>Chromadorea</taxon>
        <taxon>Rhabditida</taxon>
        <taxon>Rhabditina</taxon>
        <taxon>Rhabditomorpha</taxon>
        <taxon>Rhabditoidea</taxon>
        <taxon>Rhabditidae</taxon>
        <taxon>Peloderinae</taxon>
        <taxon>Caenorhabditis</taxon>
    </lineage>
</organism>
<protein>
    <submittedName>
        <fullName evidence="1">Uncharacterized protein</fullName>
    </submittedName>
</protein>
<proteinExistence type="predicted"/>
<evidence type="ECO:0000313" key="1">
    <source>
        <dbReference type="EnsemblMetazoa" id="CJA34560.1"/>
    </source>
</evidence>
<name>A0A8R1EGQ6_CAEJA</name>
<sequence>MTTTTMLTTLDLVTTPTDDGVGRRAEGGDDDFSTVVLSDAFVTQSAPSTPIQHREQANAEFGKEVTTSANMTAANVQKPSLNFYTDGFGQIREGLFSCFRPVLGYFGGRAPAEICFLSCWIHS</sequence>
<accession>A0A8R1EGQ6</accession>
<dbReference type="Proteomes" id="UP000005237">
    <property type="component" value="Unassembled WGS sequence"/>
</dbReference>
<keyword evidence="2" id="KW-1185">Reference proteome</keyword>
<dbReference type="EnsemblMetazoa" id="CJA34560.1">
    <property type="protein sequence ID" value="CJA34560.1"/>
    <property type="gene ID" value="WBGene00210407"/>
</dbReference>
<evidence type="ECO:0000313" key="2">
    <source>
        <dbReference type="Proteomes" id="UP000005237"/>
    </source>
</evidence>